<reference evidence="1" key="2">
    <citation type="submission" date="2023-05" db="EMBL/GenBank/DDBJ databases">
        <authorList>
            <person name="Fouks B."/>
        </authorList>
    </citation>
    <scope>NUCLEOTIDE SEQUENCE</scope>
    <source>
        <strain evidence="1">Stay&amp;Tobe</strain>
        <tissue evidence="1">Testes</tissue>
    </source>
</reference>
<accession>A0AAD7ZBQ2</accession>
<keyword evidence="2" id="KW-1185">Reference proteome</keyword>
<evidence type="ECO:0000313" key="1">
    <source>
        <dbReference type="EMBL" id="KAJ9577381.1"/>
    </source>
</evidence>
<organism evidence="1 2">
    <name type="scientific">Diploptera punctata</name>
    <name type="common">Pacific beetle cockroach</name>
    <dbReference type="NCBI Taxonomy" id="6984"/>
    <lineage>
        <taxon>Eukaryota</taxon>
        <taxon>Metazoa</taxon>
        <taxon>Ecdysozoa</taxon>
        <taxon>Arthropoda</taxon>
        <taxon>Hexapoda</taxon>
        <taxon>Insecta</taxon>
        <taxon>Pterygota</taxon>
        <taxon>Neoptera</taxon>
        <taxon>Polyneoptera</taxon>
        <taxon>Dictyoptera</taxon>
        <taxon>Blattodea</taxon>
        <taxon>Blaberoidea</taxon>
        <taxon>Blaberidae</taxon>
        <taxon>Diplopterinae</taxon>
        <taxon>Diploptera</taxon>
    </lineage>
</organism>
<feature type="non-terminal residue" evidence="1">
    <location>
        <position position="1"/>
    </location>
</feature>
<dbReference type="AlphaFoldDB" id="A0AAD7ZBQ2"/>
<name>A0AAD7ZBQ2_DIPPU</name>
<dbReference type="EMBL" id="JASPKZ010009364">
    <property type="protein sequence ID" value="KAJ9577381.1"/>
    <property type="molecule type" value="Genomic_DNA"/>
</dbReference>
<dbReference type="Proteomes" id="UP001233999">
    <property type="component" value="Unassembled WGS sequence"/>
</dbReference>
<protein>
    <submittedName>
        <fullName evidence="1">Uncharacterized protein</fullName>
    </submittedName>
</protein>
<comment type="caution">
    <text evidence="1">The sequence shown here is derived from an EMBL/GenBank/DDBJ whole genome shotgun (WGS) entry which is preliminary data.</text>
</comment>
<gene>
    <name evidence="1" type="ORF">L9F63_006061</name>
</gene>
<sequence length="107" mass="11839">YKQRLGRLQTPVGTLLPPFLSDRLRKRRAFADRELEAVLPSSLLLQSPEDRSAQLLPLTLLPLVPPPALWLPPRITPVPDVSAPTSDNTPKNKPKISFSVESIIGVK</sequence>
<evidence type="ECO:0000313" key="2">
    <source>
        <dbReference type="Proteomes" id="UP001233999"/>
    </source>
</evidence>
<proteinExistence type="predicted"/>
<reference evidence="1" key="1">
    <citation type="journal article" date="2023" name="IScience">
        <title>Live-bearing cockroach genome reveals convergent evolutionary mechanisms linked to viviparity in insects and beyond.</title>
        <authorList>
            <person name="Fouks B."/>
            <person name="Harrison M.C."/>
            <person name="Mikhailova A.A."/>
            <person name="Marchal E."/>
            <person name="English S."/>
            <person name="Carruthers M."/>
            <person name="Jennings E.C."/>
            <person name="Chiamaka E.L."/>
            <person name="Frigard R.A."/>
            <person name="Pippel M."/>
            <person name="Attardo G.M."/>
            <person name="Benoit J.B."/>
            <person name="Bornberg-Bauer E."/>
            <person name="Tobe S.S."/>
        </authorList>
    </citation>
    <scope>NUCLEOTIDE SEQUENCE</scope>
    <source>
        <strain evidence="1">Stay&amp;Tobe</strain>
    </source>
</reference>